<evidence type="ECO:0000313" key="2">
    <source>
        <dbReference type="EMBL" id="SFY45401.1"/>
    </source>
</evidence>
<dbReference type="EMBL" id="FPJO01000073">
    <property type="protein sequence ID" value="SFY45401.1"/>
    <property type="molecule type" value="Genomic_DNA"/>
</dbReference>
<accession>A0A1K2FC89</accession>
<proteinExistence type="predicted"/>
<feature type="region of interest" description="Disordered" evidence="1">
    <location>
        <begin position="120"/>
        <end position="162"/>
    </location>
</feature>
<dbReference type="Proteomes" id="UP000181909">
    <property type="component" value="Unassembled WGS sequence"/>
</dbReference>
<dbReference type="Gene3D" id="1.10.10.60">
    <property type="entry name" value="Homeodomain-like"/>
    <property type="match status" value="1"/>
</dbReference>
<feature type="compositionally biased region" description="Low complexity" evidence="1">
    <location>
        <begin position="225"/>
        <end position="243"/>
    </location>
</feature>
<evidence type="ECO:0000313" key="3">
    <source>
        <dbReference type="Proteomes" id="UP000181909"/>
    </source>
</evidence>
<protein>
    <recommendedName>
        <fullName evidence="4">Transposase</fullName>
    </recommendedName>
</protein>
<name>A0A1K2FC89_STRAR</name>
<evidence type="ECO:0008006" key="4">
    <source>
        <dbReference type="Google" id="ProtNLM"/>
    </source>
</evidence>
<dbReference type="SUPFAM" id="SSF46689">
    <property type="entry name" value="Homeodomain-like"/>
    <property type="match status" value="1"/>
</dbReference>
<dbReference type="InterPro" id="IPR009057">
    <property type="entry name" value="Homeodomain-like_sf"/>
</dbReference>
<feature type="region of interest" description="Disordered" evidence="1">
    <location>
        <begin position="223"/>
        <end position="243"/>
    </location>
</feature>
<gene>
    <name evidence="2" type="ORF">SAMN02787144_10732</name>
</gene>
<evidence type="ECO:0000256" key="1">
    <source>
        <dbReference type="SAM" id="MobiDB-lite"/>
    </source>
</evidence>
<organism evidence="2 3">
    <name type="scientific">Streptomyces atratus</name>
    <dbReference type="NCBI Taxonomy" id="1893"/>
    <lineage>
        <taxon>Bacteria</taxon>
        <taxon>Bacillati</taxon>
        <taxon>Actinomycetota</taxon>
        <taxon>Actinomycetes</taxon>
        <taxon>Kitasatosporales</taxon>
        <taxon>Streptomycetaceae</taxon>
        <taxon>Streptomyces</taxon>
    </lineage>
</organism>
<dbReference type="AlphaFoldDB" id="A0A1K2FC89"/>
<reference evidence="2 3" key="1">
    <citation type="submission" date="2016-11" db="EMBL/GenBank/DDBJ databases">
        <authorList>
            <person name="Jaros S."/>
            <person name="Januszkiewicz K."/>
            <person name="Wedrychowicz H."/>
        </authorList>
    </citation>
    <scope>NUCLEOTIDE SEQUENCE [LARGE SCALE GENOMIC DNA]</scope>
    <source>
        <strain evidence="2 3">OK807</strain>
    </source>
</reference>
<feature type="compositionally biased region" description="Low complexity" evidence="1">
    <location>
        <begin position="133"/>
        <end position="153"/>
    </location>
</feature>
<sequence length="243" mass="25505">MKNYPPEFKADAVALYESRPEATIRSVAADLGINPDGWRRSNPGTSRKQDLAFLLQLADLLAQGCVLRGSSPSSARRAVRRSITSGSRGSCGRAGLGQAAVAGSAHTAALNALSNGVVDADTGPPAVPPTRLSPPSTRPASTRTSARSPRGRPQFWPTTTPVDHPSQSHLLLADVIHPSPAQKLGDIPKRVGHAENLPIHTHPTPTRFIRRVHDHRQIAGHGCQSVTGCSDSASSSTSTSGCS</sequence>